<reference evidence="1" key="1">
    <citation type="submission" date="2014-09" db="EMBL/GenBank/DDBJ databases">
        <authorList>
            <person name="Magalhaes I.L.F."/>
            <person name="Oliveira U."/>
            <person name="Santos F.R."/>
            <person name="Vidigal T.H.D.A."/>
            <person name="Brescovit A.D."/>
            <person name="Santos A.J."/>
        </authorList>
    </citation>
    <scope>NUCLEOTIDE SEQUENCE</scope>
    <source>
        <tissue evidence="1">Shoot tissue taken approximately 20 cm above the soil surface</tissue>
    </source>
</reference>
<dbReference type="AlphaFoldDB" id="A0A0A9GZT6"/>
<name>A0A0A9GZT6_ARUDO</name>
<reference evidence="1" key="2">
    <citation type="journal article" date="2015" name="Data Brief">
        <title>Shoot transcriptome of the giant reed, Arundo donax.</title>
        <authorList>
            <person name="Barrero R.A."/>
            <person name="Guerrero F.D."/>
            <person name="Moolhuijzen P."/>
            <person name="Goolsby J.A."/>
            <person name="Tidwell J."/>
            <person name="Bellgard S.E."/>
            <person name="Bellgard M.I."/>
        </authorList>
    </citation>
    <scope>NUCLEOTIDE SEQUENCE</scope>
    <source>
        <tissue evidence="1">Shoot tissue taken approximately 20 cm above the soil surface</tissue>
    </source>
</reference>
<accession>A0A0A9GZT6</accession>
<evidence type="ECO:0000313" key="1">
    <source>
        <dbReference type="EMBL" id="JAE29059.1"/>
    </source>
</evidence>
<proteinExistence type="predicted"/>
<protein>
    <submittedName>
        <fullName evidence="1">Uncharacterized protein</fullName>
    </submittedName>
</protein>
<sequence>MASRHLISSTGDVHVLQIHRRRQSLRGSCESLRSCSAWAWLLNSIT</sequence>
<organism evidence="1">
    <name type="scientific">Arundo donax</name>
    <name type="common">Giant reed</name>
    <name type="synonym">Donax arundinaceus</name>
    <dbReference type="NCBI Taxonomy" id="35708"/>
    <lineage>
        <taxon>Eukaryota</taxon>
        <taxon>Viridiplantae</taxon>
        <taxon>Streptophyta</taxon>
        <taxon>Embryophyta</taxon>
        <taxon>Tracheophyta</taxon>
        <taxon>Spermatophyta</taxon>
        <taxon>Magnoliopsida</taxon>
        <taxon>Liliopsida</taxon>
        <taxon>Poales</taxon>
        <taxon>Poaceae</taxon>
        <taxon>PACMAD clade</taxon>
        <taxon>Arundinoideae</taxon>
        <taxon>Arundineae</taxon>
        <taxon>Arundo</taxon>
    </lineage>
</organism>
<dbReference type="EMBL" id="GBRH01168837">
    <property type="protein sequence ID" value="JAE29059.1"/>
    <property type="molecule type" value="Transcribed_RNA"/>
</dbReference>